<keyword evidence="4 5" id="KW-0012">Acyltransferase</keyword>
<evidence type="ECO:0000259" key="6">
    <source>
        <dbReference type="SMART" id="SM01266"/>
    </source>
</evidence>
<evidence type="ECO:0000256" key="2">
    <source>
        <dbReference type="ARBA" id="ARBA00022679"/>
    </source>
</evidence>
<dbReference type="Gene3D" id="2.160.10.10">
    <property type="entry name" value="Hexapeptide repeat proteins"/>
    <property type="match status" value="1"/>
</dbReference>
<dbReference type="PANTHER" id="PTHR43017">
    <property type="entry name" value="GALACTOSIDE O-ACETYLTRANSFERASE"/>
    <property type="match status" value="1"/>
</dbReference>
<dbReference type="InterPro" id="IPR039369">
    <property type="entry name" value="LacA-like"/>
</dbReference>
<keyword evidence="8" id="KW-1185">Reference proteome</keyword>
<dbReference type="eggNOG" id="COG0110">
    <property type="taxonomic scope" value="Bacteria"/>
</dbReference>
<evidence type="ECO:0000256" key="4">
    <source>
        <dbReference type="ARBA" id="ARBA00023315"/>
    </source>
</evidence>
<evidence type="ECO:0000313" key="8">
    <source>
        <dbReference type="Proteomes" id="UP000028006"/>
    </source>
</evidence>
<dbReference type="InterPro" id="IPR024688">
    <property type="entry name" value="Mac_dom"/>
</dbReference>
<dbReference type="GO" id="GO:0008870">
    <property type="term" value="F:galactoside O-acetyltransferase activity"/>
    <property type="evidence" value="ECO:0007669"/>
    <property type="project" value="TreeGrafter"/>
</dbReference>
<dbReference type="FunFam" id="2.160.10.10:FF:000008">
    <property type="entry name" value="Maltose O-acetyltransferase"/>
    <property type="match status" value="1"/>
</dbReference>
<proteinExistence type="inferred from homology"/>
<dbReference type="SMART" id="SM01266">
    <property type="entry name" value="Mac"/>
    <property type="match status" value="1"/>
</dbReference>
<accession>A0A081N1F2</accession>
<dbReference type="InterPro" id="IPR018357">
    <property type="entry name" value="Hexapep_transf_CS"/>
</dbReference>
<keyword evidence="3" id="KW-0677">Repeat</keyword>
<evidence type="ECO:0000256" key="5">
    <source>
        <dbReference type="RuleBase" id="RU367021"/>
    </source>
</evidence>
<evidence type="ECO:0000256" key="3">
    <source>
        <dbReference type="ARBA" id="ARBA00022737"/>
    </source>
</evidence>
<comment type="caution">
    <text evidence="7">The sequence shown here is derived from an EMBL/GenBank/DDBJ whole genome shotgun (WGS) entry which is preliminary data.</text>
</comment>
<protein>
    <recommendedName>
        <fullName evidence="5">Acetyltransferase</fullName>
        <ecNumber evidence="5">2.3.1.-</ecNumber>
    </recommendedName>
</protein>
<feature type="domain" description="Maltose/galactoside acetyltransferase" evidence="6">
    <location>
        <begin position="4"/>
        <end position="58"/>
    </location>
</feature>
<sequence length="185" mass="20094">MTEKEKMLAGLDYLTFDEELTRERIAAKKLCHQYNLLEPDDFEQKNILLKELLGTVTDAVIEPNFQCDFGYNIHLGKNFYANHNCVILDCSLVNIGDNVMFGPNVTLSAPGHPLNVEGRVAGLEFSKPITIGNNVWLGASVTVNPGVTIGDNTVIGSGSVVTKDIPANCVAVGVPCRFVKSLPES</sequence>
<keyword evidence="2 5" id="KW-0808">Transferase</keyword>
<gene>
    <name evidence="7" type="ORF">GZ77_17030</name>
</gene>
<dbReference type="InterPro" id="IPR001451">
    <property type="entry name" value="Hexapep"/>
</dbReference>
<organism evidence="7 8">
    <name type="scientific">Endozoicomonas montiporae</name>
    <dbReference type="NCBI Taxonomy" id="1027273"/>
    <lineage>
        <taxon>Bacteria</taxon>
        <taxon>Pseudomonadati</taxon>
        <taxon>Pseudomonadota</taxon>
        <taxon>Gammaproteobacteria</taxon>
        <taxon>Oceanospirillales</taxon>
        <taxon>Endozoicomonadaceae</taxon>
        <taxon>Endozoicomonas</taxon>
    </lineage>
</organism>
<dbReference type="PROSITE" id="PS00101">
    <property type="entry name" value="HEXAPEP_TRANSFERASES"/>
    <property type="match status" value="1"/>
</dbReference>
<dbReference type="EC" id="2.3.1.-" evidence="5"/>
<evidence type="ECO:0000313" key="7">
    <source>
        <dbReference type="EMBL" id="KEQ12275.1"/>
    </source>
</evidence>
<dbReference type="AlphaFoldDB" id="A0A081N1F2"/>
<dbReference type="PANTHER" id="PTHR43017:SF1">
    <property type="entry name" value="ACETYLTRANSFERASE YJL218W-RELATED"/>
    <property type="match status" value="1"/>
</dbReference>
<evidence type="ECO:0000256" key="1">
    <source>
        <dbReference type="ARBA" id="ARBA00007274"/>
    </source>
</evidence>
<dbReference type="Pfam" id="PF12464">
    <property type="entry name" value="Mac"/>
    <property type="match status" value="1"/>
</dbReference>
<dbReference type="Pfam" id="PF00132">
    <property type="entry name" value="Hexapep"/>
    <property type="match status" value="1"/>
</dbReference>
<reference evidence="7 8" key="1">
    <citation type="submission" date="2014-06" db="EMBL/GenBank/DDBJ databases">
        <title>Whole Genome Sequences of Three Symbiotic Endozoicomonas Bacteria.</title>
        <authorList>
            <person name="Neave M.J."/>
            <person name="Apprill A."/>
            <person name="Voolstra C.R."/>
        </authorList>
    </citation>
    <scope>NUCLEOTIDE SEQUENCE [LARGE SCALE GENOMIC DNA]</scope>
    <source>
        <strain evidence="7 8">LMG 24815</strain>
    </source>
</reference>
<dbReference type="Proteomes" id="UP000028006">
    <property type="component" value="Unassembled WGS sequence"/>
</dbReference>
<dbReference type="SUPFAM" id="SSF51161">
    <property type="entry name" value="Trimeric LpxA-like enzymes"/>
    <property type="match status" value="1"/>
</dbReference>
<dbReference type="RefSeq" id="WP_086936447.1">
    <property type="nucleotide sequence ID" value="NZ_JOKG01000004.1"/>
</dbReference>
<name>A0A081N1F2_9GAMM</name>
<comment type="similarity">
    <text evidence="1 5">Belongs to the transferase hexapeptide repeat family.</text>
</comment>
<dbReference type="EMBL" id="JOKG01000004">
    <property type="protein sequence ID" value="KEQ12275.1"/>
    <property type="molecule type" value="Genomic_DNA"/>
</dbReference>
<dbReference type="CDD" id="cd03357">
    <property type="entry name" value="LbH_MAT_GAT"/>
    <property type="match status" value="1"/>
</dbReference>
<dbReference type="InterPro" id="IPR011004">
    <property type="entry name" value="Trimer_LpxA-like_sf"/>
</dbReference>